<reference evidence="1" key="1">
    <citation type="journal article" date="2021" name="Proc. Natl. Acad. Sci. U.S.A.">
        <title>A Catalog of Tens of Thousands of Viruses from Human Metagenomes Reveals Hidden Associations with Chronic Diseases.</title>
        <authorList>
            <person name="Tisza M.J."/>
            <person name="Buck C.B."/>
        </authorList>
    </citation>
    <scope>NUCLEOTIDE SEQUENCE</scope>
    <source>
        <strain evidence="1">CtHSY3</strain>
    </source>
</reference>
<accession>A0A8S5TUY0</accession>
<proteinExistence type="predicted"/>
<name>A0A8S5TUY0_9CAUD</name>
<evidence type="ECO:0000313" key="1">
    <source>
        <dbReference type="EMBL" id="DAF86003.1"/>
    </source>
</evidence>
<dbReference type="EMBL" id="BK015934">
    <property type="protein sequence ID" value="DAF86003.1"/>
    <property type="molecule type" value="Genomic_DNA"/>
</dbReference>
<sequence length="93" mass="10419">MKKLFISIEMTDGTAHENLRIFAADRVRASEIARTNSIPWEDTPKCHALLGYCTVKRLGLTDAPDFDTWMDNVVDFALTNDAPDFVDPTTQTA</sequence>
<protein>
    <submittedName>
        <fullName evidence="1">Uncharacterized protein</fullName>
    </submittedName>
</protein>
<organism evidence="1">
    <name type="scientific">Siphoviridae sp. ctHSY3</name>
    <dbReference type="NCBI Taxonomy" id="2825421"/>
    <lineage>
        <taxon>Viruses</taxon>
        <taxon>Duplodnaviria</taxon>
        <taxon>Heunggongvirae</taxon>
        <taxon>Uroviricota</taxon>
        <taxon>Caudoviricetes</taxon>
    </lineage>
</organism>